<organism evidence="1 2">
    <name type="scientific">Populus alba</name>
    <name type="common">White poplar</name>
    <dbReference type="NCBI Taxonomy" id="43335"/>
    <lineage>
        <taxon>Eukaryota</taxon>
        <taxon>Viridiplantae</taxon>
        <taxon>Streptophyta</taxon>
        <taxon>Embryophyta</taxon>
        <taxon>Tracheophyta</taxon>
        <taxon>Spermatophyta</taxon>
        <taxon>Magnoliopsida</taxon>
        <taxon>eudicotyledons</taxon>
        <taxon>Gunneridae</taxon>
        <taxon>Pentapetalae</taxon>
        <taxon>rosids</taxon>
        <taxon>fabids</taxon>
        <taxon>Malpighiales</taxon>
        <taxon>Salicaceae</taxon>
        <taxon>Saliceae</taxon>
        <taxon>Populus</taxon>
    </lineage>
</organism>
<accession>A0ACC4CUL4</accession>
<proteinExistence type="predicted"/>
<gene>
    <name evidence="1" type="ORF">D5086_000006</name>
</gene>
<evidence type="ECO:0000313" key="1">
    <source>
        <dbReference type="EMBL" id="KAL3608986.1"/>
    </source>
</evidence>
<comment type="caution">
    <text evidence="1">The sequence shown here is derived from an EMBL/GenBank/DDBJ whole genome shotgun (WGS) entry which is preliminary data.</text>
</comment>
<dbReference type="EMBL" id="RCHU02000001">
    <property type="protein sequence ID" value="KAL3608986.1"/>
    <property type="molecule type" value="Genomic_DNA"/>
</dbReference>
<dbReference type="Proteomes" id="UP000309997">
    <property type="component" value="Unassembled WGS sequence"/>
</dbReference>
<keyword evidence="2" id="KW-1185">Reference proteome</keyword>
<reference evidence="1 2" key="1">
    <citation type="journal article" date="2024" name="Plant Biotechnol. J.">
        <title>Genome and CRISPR/Cas9 system of a widespread forest tree (Populus alba) in the world.</title>
        <authorList>
            <person name="Liu Y.J."/>
            <person name="Jiang P.F."/>
            <person name="Han X.M."/>
            <person name="Li X.Y."/>
            <person name="Wang H.M."/>
            <person name="Wang Y.J."/>
            <person name="Wang X.X."/>
            <person name="Zeng Q.Y."/>
        </authorList>
    </citation>
    <scope>NUCLEOTIDE SEQUENCE [LARGE SCALE GENOMIC DNA]</scope>
    <source>
        <strain evidence="2">cv. PAL-ZL1</strain>
    </source>
</reference>
<protein>
    <submittedName>
        <fullName evidence="1">Uncharacterized protein</fullName>
    </submittedName>
</protein>
<evidence type="ECO:0000313" key="2">
    <source>
        <dbReference type="Proteomes" id="UP000309997"/>
    </source>
</evidence>
<name>A0ACC4CUL4_POPAL</name>
<sequence length="123" mass="12573">MGLGFDGDEIGMVFGIGCGSKDGGGQWVVGEDGRLGDGGSVVVVMAICVVMHGMVGRGTLLDDGSALVKGGSCGIGRDGLVLACDASSAMPLPLSMLAGCVATIERQEWPNTWHFSQREGFHS</sequence>